<dbReference type="EMBL" id="KZ857398">
    <property type="protein sequence ID" value="RDX50620.1"/>
    <property type="molecule type" value="Genomic_DNA"/>
</dbReference>
<sequence length="112" mass="12607">MMFRNAYPRKFSRDGARSVGFASPTSSSVAPSRLSVSMPHFDVPRIRPTCRERRLLLNSDNSRRCFAMDTALFEGIRNYPCAEDSALAHDRSYRRLFNTAPSRSTGAESTTP</sequence>
<reference evidence="1 2" key="1">
    <citation type="journal article" date="2018" name="Biotechnol. Biofuels">
        <title>Integrative visual omics of the white-rot fungus Polyporus brumalis exposes the biotechnological potential of its oxidative enzymes for delignifying raw plant biomass.</title>
        <authorList>
            <person name="Miyauchi S."/>
            <person name="Rancon A."/>
            <person name="Drula E."/>
            <person name="Hage H."/>
            <person name="Chaduli D."/>
            <person name="Favel A."/>
            <person name="Grisel S."/>
            <person name="Henrissat B."/>
            <person name="Herpoel-Gimbert I."/>
            <person name="Ruiz-Duenas F.J."/>
            <person name="Chevret D."/>
            <person name="Hainaut M."/>
            <person name="Lin J."/>
            <person name="Wang M."/>
            <person name="Pangilinan J."/>
            <person name="Lipzen A."/>
            <person name="Lesage-Meessen L."/>
            <person name="Navarro D."/>
            <person name="Riley R."/>
            <person name="Grigoriev I.V."/>
            <person name="Zhou S."/>
            <person name="Raouche S."/>
            <person name="Rosso M.N."/>
        </authorList>
    </citation>
    <scope>NUCLEOTIDE SEQUENCE [LARGE SCALE GENOMIC DNA]</scope>
    <source>
        <strain evidence="1 2">BRFM 1820</strain>
    </source>
</reference>
<evidence type="ECO:0000313" key="1">
    <source>
        <dbReference type="EMBL" id="RDX50620.1"/>
    </source>
</evidence>
<protein>
    <submittedName>
        <fullName evidence="1">Uncharacterized protein</fullName>
    </submittedName>
</protein>
<dbReference type="Proteomes" id="UP000256964">
    <property type="component" value="Unassembled WGS sequence"/>
</dbReference>
<dbReference type="AlphaFoldDB" id="A0A371DDN1"/>
<organism evidence="1 2">
    <name type="scientific">Lentinus brumalis</name>
    <dbReference type="NCBI Taxonomy" id="2498619"/>
    <lineage>
        <taxon>Eukaryota</taxon>
        <taxon>Fungi</taxon>
        <taxon>Dikarya</taxon>
        <taxon>Basidiomycota</taxon>
        <taxon>Agaricomycotina</taxon>
        <taxon>Agaricomycetes</taxon>
        <taxon>Polyporales</taxon>
        <taxon>Polyporaceae</taxon>
        <taxon>Lentinus</taxon>
    </lineage>
</organism>
<gene>
    <name evidence="1" type="ORF">OH76DRAFT_430305</name>
</gene>
<keyword evidence="2" id="KW-1185">Reference proteome</keyword>
<evidence type="ECO:0000313" key="2">
    <source>
        <dbReference type="Proteomes" id="UP000256964"/>
    </source>
</evidence>
<accession>A0A371DDN1</accession>
<name>A0A371DDN1_9APHY</name>
<proteinExistence type="predicted"/>